<feature type="domain" description="SOCS box" evidence="1">
    <location>
        <begin position="362"/>
        <end position="404"/>
    </location>
</feature>
<dbReference type="SMART" id="SM00969">
    <property type="entry name" value="SOCS_box"/>
    <property type="match status" value="2"/>
</dbReference>
<accession>A0AAN0J5C5</accession>
<dbReference type="RefSeq" id="XP_019852215.1">
    <property type="nucleotide sequence ID" value="XM_019996656.1"/>
</dbReference>
<evidence type="ECO:0000313" key="3">
    <source>
        <dbReference type="Proteomes" id="UP000007879"/>
    </source>
</evidence>
<reference evidence="2" key="2">
    <citation type="submission" date="2024-06" db="UniProtKB">
        <authorList>
            <consortium name="EnsemblMetazoa"/>
        </authorList>
    </citation>
    <scope>IDENTIFICATION</scope>
</reference>
<dbReference type="InterPro" id="IPR001496">
    <property type="entry name" value="SOCS_box"/>
</dbReference>
<reference evidence="3" key="1">
    <citation type="journal article" date="2010" name="Nature">
        <title>The Amphimedon queenslandica genome and the evolution of animal complexity.</title>
        <authorList>
            <person name="Srivastava M."/>
            <person name="Simakov O."/>
            <person name="Chapman J."/>
            <person name="Fahey B."/>
            <person name="Gauthier M.E."/>
            <person name="Mitros T."/>
            <person name="Richards G.S."/>
            <person name="Conaco C."/>
            <person name="Dacre M."/>
            <person name="Hellsten U."/>
            <person name="Larroux C."/>
            <person name="Putnam N.H."/>
            <person name="Stanke M."/>
            <person name="Adamska M."/>
            <person name="Darling A."/>
            <person name="Degnan S.M."/>
            <person name="Oakley T.H."/>
            <person name="Plachetzki D.C."/>
            <person name="Zhai Y."/>
            <person name="Adamski M."/>
            <person name="Calcino A."/>
            <person name="Cummins S.F."/>
            <person name="Goodstein D.M."/>
            <person name="Harris C."/>
            <person name="Jackson D.J."/>
            <person name="Leys S.P."/>
            <person name="Shu S."/>
            <person name="Woodcroft B.J."/>
            <person name="Vervoort M."/>
            <person name="Kosik K.S."/>
            <person name="Manning G."/>
            <person name="Degnan B.M."/>
            <person name="Rokhsar D.S."/>
        </authorList>
    </citation>
    <scope>NUCLEOTIDE SEQUENCE [LARGE SCALE GENOMIC DNA]</scope>
</reference>
<evidence type="ECO:0000259" key="1">
    <source>
        <dbReference type="PROSITE" id="PS50225"/>
    </source>
</evidence>
<keyword evidence="3" id="KW-1185">Reference proteome</keyword>
<protein>
    <recommendedName>
        <fullName evidence="1">SOCS box domain-containing protein</fullName>
    </recommendedName>
</protein>
<proteinExistence type="predicted"/>
<feature type="domain" description="SOCS box" evidence="1">
    <location>
        <begin position="813"/>
        <end position="850"/>
    </location>
</feature>
<dbReference type="AlphaFoldDB" id="A0AAN0J5C5"/>
<dbReference type="PANTHER" id="PTHR31649">
    <property type="entry name" value="AGAP009604-PA"/>
    <property type="match status" value="1"/>
</dbReference>
<dbReference type="EnsemblMetazoa" id="XM_019996656.1">
    <property type="protein sequence ID" value="XP_019852215.1"/>
    <property type="gene ID" value="LOC109582066"/>
</dbReference>
<evidence type="ECO:0000313" key="2">
    <source>
        <dbReference type="EnsemblMetazoa" id="XP_019852215.1"/>
    </source>
</evidence>
<organism evidence="2 3">
    <name type="scientific">Amphimedon queenslandica</name>
    <name type="common">Sponge</name>
    <dbReference type="NCBI Taxonomy" id="400682"/>
    <lineage>
        <taxon>Eukaryota</taxon>
        <taxon>Metazoa</taxon>
        <taxon>Porifera</taxon>
        <taxon>Demospongiae</taxon>
        <taxon>Heteroscleromorpha</taxon>
        <taxon>Haplosclerida</taxon>
        <taxon>Niphatidae</taxon>
        <taxon>Amphimedon</taxon>
    </lineage>
</organism>
<dbReference type="GeneID" id="109582066"/>
<dbReference type="SMART" id="SM00696">
    <property type="entry name" value="DM9"/>
    <property type="match status" value="3"/>
</dbReference>
<dbReference type="InterPro" id="IPR006616">
    <property type="entry name" value="DM9_repeat"/>
</dbReference>
<name>A0AAN0J5C5_AMPQE</name>
<sequence length="850" mass="95591">MAYLHPSLRNHNIHIRWMRYTPGDIPPSNAVLGGRTEKGVNLYIGRDLMQATVSSIPATETDSEYAVFSKQLSSVEILVCDDPSVLFWADKDDGRIQKYGISSLQREIVYETSEYRQDLMYLIGRTVPNQETLFHWSRLKATLPCDVCLLGNVDFSSSQLSVQSKIETYYSSMTGSYQVLCAYRVPTPVYSFTSQWKWEPASNGSLPPGAVAGGRDESGEVIYIARAFHEDEIPAGYVSPSQKCCIYPWGSTTHETSNYEVLVIEDQNSLIWERASDGDLPVGAVTSNEEGEEESGVGRTLTDSDLSVGITFDGIRINIPQRACRDMQLLGKIPVSHCCLYIPYKNKEFIYREYEALRSLFSANSLQRLCSYVILESVHAVPDRINSLPLPKKIKDDLLALIYSNCMQDKRSSFWGAGPALPVSWPGVARCPWPQWPALFYLILIMAMMASPAVLRPLKTKLNSHVRWEKYKHTPRAIPSNAVVGGRTEKGVDIYIGRDLWKGEVCSIPATETYSRYALFTGDSASVEILVCDDHSILFWADKGDDRIRKFGISTMGEVHDEPFVCRQGYLIGRTVPNKKTLFNWPKRKLPRDVCLLGHVEFSSQASQLSVQNRLDKYYSSTTDNYQVLCAYRVPTPVYSFTKTWKWVPASNGYLPPGAVAGGKDESGEIIYIARAFHEYEVPAGYVSPSQKCCIYPWGCTTHRSSNYEVLVVEDQSCLRWERASDGDLPVGAVNNADEEQKSGIGRTLTDSDLSVGITFDGIRINIPQRASKDMQLLGKIAIHHRCLYIPYKNKEFIYREYEALKSLFCANSLQQLCSYVILESVHAVPDRINSLPLPKKIKDDILALI</sequence>
<dbReference type="Proteomes" id="UP000007879">
    <property type="component" value="Unassembled WGS sequence"/>
</dbReference>
<dbReference type="PANTHER" id="PTHR31649:SF1">
    <property type="entry name" value="FARNESOIC ACID O-METHYL TRANSFERASE DOMAIN-CONTAINING PROTEIN"/>
    <property type="match status" value="1"/>
</dbReference>
<dbReference type="KEGG" id="aqu:109582066"/>
<dbReference type="PROSITE" id="PS50225">
    <property type="entry name" value="SOCS"/>
    <property type="match status" value="2"/>
</dbReference>
<dbReference type="Pfam" id="PF11901">
    <property type="entry name" value="DM9"/>
    <property type="match status" value="2"/>
</dbReference>